<organism evidence="1">
    <name type="scientific">Orpheovirus IHUMI-LCC2</name>
    <dbReference type="NCBI Taxonomy" id="2023057"/>
    <lineage>
        <taxon>Viruses</taxon>
        <taxon>Varidnaviria</taxon>
        <taxon>Bamfordvirae</taxon>
        <taxon>Nucleocytoviricota</taxon>
        <taxon>Megaviricetes</taxon>
        <taxon>Pimascovirales</taxon>
        <taxon>Ocovirineae</taxon>
        <taxon>Orpheoviridae</taxon>
        <taxon>Alphaorpheovirus</taxon>
        <taxon>Alphaorpheovirus massiliense</taxon>
    </lineage>
</organism>
<reference evidence="1" key="1">
    <citation type="submission" date="2017-08" db="EMBL/GenBank/DDBJ databases">
        <authorList>
            <consortium name="Urmite Genomes"/>
        </authorList>
    </citation>
    <scope>NUCLEOTIDE SEQUENCE [LARGE SCALE GENOMIC DNA]</scope>
    <source>
        <strain evidence="1">IHUMI-LCC2</strain>
    </source>
</reference>
<accession>A0A2I2L3K4</accession>
<dbReference type="Proteomes" id="UP000236316">
    <property type="component" value="Segment"/>
</dbReference>
<evidence type="ECO:0000313" key="2">
    <source>
        <dbReference type="Proteomes" id="UP000236316"/>
    </source>
</evidence>
<dbReference type="KEGG" id="vg:35381901"/>
<dbReference type="GeneID" id="35381901"/>
<dbReference type="EMBL" id="LT906555">
    <property type="protein sequence ID" value="SNW62049.1"/>
    <property type="molecule type" value="Genomic_DNA"/>
</dbReference>
<proteinExistence type="predicted"/>
<sequence length="337" mass="39409">MNNLEDLVNSDRNKSFGFVGFDDKDEDMLCDEINKCMNLDSDSDLDYDICDKINKCTNLDSDSDDDICDKINKCMNLCNEYSYDICRDFIYYIPYGIKDCQDVKDRSYKYNKDSNTHDIIENGTLTKYGGFFLEADRILKIKGLPSVKKVLDNGLFNGAYVAGSSALYYFMELVGFRTDWKSSDVDIFIPGSNINTRVKLGNLDIVHRTESNIVDILLNFDLPCCRIAYDLNGDFWISTHCISTIYLGFYPKSSIKENKTPPYATTKESIELCEKYCKERLEYRIGKYKDRGFNILKSEHNNKEFFKYRLYNNTDVKMYLDDPKTFKCYKDRRIFKY</sequence>
<name>A0A2I2L3K4_9VIRU</name>
<keyword evidence="2" id="KW-1185">Reference proteome</keyword>
<protein>
    <submittedName>
        <fullName evidence="1">Uncharacterized protein</fullName>
    </submittedName>
</protein>
<dbReference type="RefSeq" id="YP_009448351.1">
    <property type="nucleotide sequence ID" value="NC_036594.1"/>
</dbReference>
<evidence type="ECO:0000313" key="1">
    <source>
        <dbReference type="EMBL" id="SNW62049.1"/>
    </source>
</evidence>
<gene>
    <name evidence="1" type="ORF">ORPV_145</name>
</gene>